<comment type="caution">
    <text evidence="2">The sequence shown here is derived from an EMBL/GenBank/DDBJ whole genome shotgun (WGS) entry which is preliminary data.</text>
</comment>
<protein>
    <submittedName>
        <fullName evidence="2">Uncharacterized protein</fullName>
    </submittedName>
</protein>
<proteinExistence type="predicted"/>
<dbReference type="RefSeq" id="WP_185003901.1">
    <property type="nucleotide sequence ID" value="NZ_BAAAUI010000027.1"/>
</dbReference>
<sequence length="560" mass="60854">MSAAGDSTPDRQRLADCAEGVFDALYRAELDSLLARCGPRAKLREKVVRRADKLLAKLAGSAEAVRPGEGPLLIAACLTWGRNQAGIATSTANAVRKFLRYRRFAQLPLEILVRTDRTVPDDDRVISVLARTLRLRTRVSEAASGQEPELILNMVLPAIVAALGPAHPTEEALTEVALDVLDRGAELAAAHLLARRRAGVREPGLPVLGNADFLIRIAAYRVAIQERHGQETTPLAESVGELSALLCKAMTKTENRPNRRSAGEPDVAIALHRYADHLGAVAGEQAREAVRAVHAVLNHRLGLAEPPHQALADLSDLPAPAAHHPGRRLEAEHLVGWLIAGLFRGAGPEARGPLLNWLDGKQTPDEPRHLPLLLRRLRIAIKILEQLPETAPPRPAGLSPSRFQALLAQLTARIDPGQLTGQSTVDAHYVPLAALPPLWTERHPARELVAAHLRIQLGTRPGSEVQAALVAGHGVRAPQQFVYKSLAPQADPCCPDPQPAPGDHPREPVPDTEVCPHRPWGEVGRVETYHTLGHPIDCSADATRQQLRRYQGPWPELLWP</sequence>
<dbReference type="Proteomes" id="UP000533598">
    <property type="component" value="Unassembled WGS sequence"/>
</dbReference>
<reference evidence="2 3" key="1">
    <citation type="submission" date="2020-08" db="EMBL/GenBank/DDBJ databases">
        <title>Sequencing the genomes of 1000 actinobacteria strains.</title>
        <authorList>
            <person name="Klenk H.-P."/>
        </authorList>
    </citation>
    <scope>NUCLEOTIDE SEQUENCE [LARGE SCALE GENOMIC DNA]</scope>
    <source>
        <strain evidence="2 3">DSM 44230</strain>
    </source>
</reference>
<accession>A0A7W7FTC2</accession>
<name>A0A7W7FTC2_9PSEU</name>
<feature type="compositionally biased region" description="Basic and acidic residues" evidence="1">
    <location>
        <begin position="503"/>
        <end position="513"/>
    </location>
</feature>
<keyword evidence="3" id="KW-1185">Reference proteome</keyword>
<evidence type="ECO:0000256" key="1">
    <source>
        <dbReference type="SAM" id="MobiDB-lite"/>
    </source>
</evidence>
<gene>
    <name evidence="2" type="ORF">HNR67_004139</name>
</gene>
<evidence type="ECO:0000313" key="3">
    <source>
        <dbReference type="Proteomes" id="UP000533598"/>
    </source>
</evidence>
<dbReference type="EMBL" id="JACHMH010000001">
    <property type="protein sequence ID" value="MBB4678021.1"/>
    <property type="molecule type" value="Genomic_DNA"/>
</dbReference>
<organism evidence="2 3">
    <name type="scientific">Crossiella cryophila</name>
    <dbReference type="NCBI Taxonomy" id="43355"/>
    <lineage>
        <taxon>Bacteria</taxon>
        <taxon>Bacillati</taxon>
        <taxon>Actinomycetota</taxon>
        <taxon>Actinomycetes</taxon>
        <taxon>Pseudonocardiales</taxon>
        <taxon>Pseudonocardiaceae</taxon>
        <taxon>Crossiella</taxon>
    </lineage>
</organism>
<feature type="region of interest" description="Disordered" evidence="1">
    <location>
        <begin position="492"/>
        <end position="513"/>
    </location>
</feature>
<dbReference type="AlphaFoldDB" id="A0A7W7FTC2"/>
<evidence type="ECO:0000313" key="2">
    <source>
        <dbReference type="EMBL" id="MBB4678021.1"/>
    </source>
</evidence>